<dbReference type="Gene3D" id="2.30.40.10">
    <property type="entry name" value="Urease, subunit C, domain 1"/>
    <property type="match status" value="1"/>
</dbReference>
<comment type="caution">
    <text evidence="3">The sequence shown here is derived from an EMBL/GenBank/DDBJ whole genome shotgun (WGS) entry which is preliminary data.</text>
</comment>
<proteinExistence type="predicted"/>
<dbReference type="InterPro" id="IPR013108">
    <property type="entry name" value="Amidohydro_3"/>
</dbReference>
<dbReference type="Proteomes" id="UP000197361">
    <property type="component" value="Unassembled WGS sequence"/>
</dbReference>
<dbReference type="InterPro" id="IPR033932">
    <property type="entry name" value="YtcJ-like"/>
</dbReference>
<keyword evidence="1" id="KW-0732">Signal</keyword>
<evidence type="ECO:0000256" key="1">
    <source>
        <dbReference type="SAM" id="SignalP"/>
    </source>
</evidence>
<dbReference type="CDD" id="cd01300">
    <property type="entry name" value="YtcJ_like"/>
    <property type="match status" value="1"/>
</dbReference>
<protein>
    <submittedName>
        <fullName evidence="3">Amidohydrolase</fullName>
    </submittedName>
</protein>
<dbReference type="Gene3D" id="3.20.20.140">
    <property type="entry name" value="Metal-dependent hydrolases"/>
    <property type="match status" value="1"/>
</dbReference>
<accession>A0A246JN43</accession>
<dbReference type="InterPro" id="IPR032466">
    <property type="entry name" value="Metal_Hydrolase"/>
</dbReference>
<dbReference type="SUPFAM" id="SSF51556">
    <property type="entry name" value="Metallo-dependent hydrolases"/>
    <property type="match status" value="1"/>
</dbReference>
<dbReference type="PANTHER" id="PTHR22642:SF2">
    <property type="entry name" value="PROTEIN LONG AFTER FAR-RED 3"/>
    <property type="match status" value="1"/>
</dbReference>
<dbReference type="InterPro" id="IPR011059">
    <property type="entry name" value="Metal-dep_hydrolase_composite"/>
</dbReference>
<feature type="chain" id="PRO_5012535078" evidence="1">
    <location>
        <begin position="28"/>
        <end position="569"/>
    </location>
</feature>
<dbReference type="PANTHER" id="PTHR22642">
    <property type="entry name" value="IMIDAZOLONEPROPIONASE"/>
    <property type="match status" value="1"/>
</dbReference>
<name>A0A246JN43_9SPHN</name>
<feature type="domain" description="Amidohydrolase 3" evidence="2">
    <location>
        <begin position="79"/>
        <end position="564"/>
    </location>
</feature>
<evidence type="ECO:0000313" key="4">
    <source>
        <dbReference type="Proteomes" id="UP000197361"/>
    </source>
</evidence>
<dbReference type="EMBL" id="NISK01000005">
    <property type="protein sequence ID" value="OWQ94032.1"/>
    <property type="molecule type" value="Genomic_DNA"/>
</dbReference>
<dbReference type="Gene3D" id="3.10.310.70">
    <property type="match status" value="1"/>
</dbReference>
<dbReference type="Pfam" id="PF07969">
    <property type="entry name" value="Amidohydro_3"/>
    <property type="match status" value="1"/>
</dbReference>
<gene>
    <name evidence="3" type="ORF">CDQ92_18590</name>
</gene>
<dbReference type="AlphaFoldDB" id="A0A246JN43"/>
<reference evidence="3 4" key="1">
    <citation type="journal article" date="2010" name="Int. J. Syst. Evol. Microbiol.">
        <title>Sphingopyxis bauzanensis sp. nov., a psychrophilic bacterium isolated from soil.</title>
        <authorList>
            <person name="Zhang D.C."/>
            <person name="Liu H.C."/>
            <person name="Xin Y.H."/>
            <person name="Zhou Y.G."/>
            <person name="Schinner F."/>
            <person name="Margesin R."/>
        </authorList>
    </citation>
    <scope>NUCLEOTIDE SEQUENCE [LARGE SCALE GENOMIC DNA]</scope>
    <source>
        <strain evidence="3 4">DSM 22271</strain>
    </source>
</reference>
<dbReference type="GO" id="GO:0016810">
    <property type="term" value="F:hydrolase activity, acting on carbon-nitrogen (but not peptide) bonds"/>
    <property type="evidence" value="ECO:0007669"/>
    <property type="project" value="InterPro"/>
</dbReference>
<evidence type="ECO:0000313" key="3">
    <source>
        <dbReference type="EMBL" id="OWQ94032.1"/>
    </source>
</evidence>
<evidence type="ECO:0000259" key="2">
    <source>
        <dbReference type="Pfam" id="PF07969"/>
    </source>
</evidence>
<sequence length="569" mass="61316">MCAGERHMNLSTGIAALLLTIAAPASAQESATLYRGGPIVTMDGDTPQTVEAVVTRDGRITFAGSEKEARAAAGQDVAVRDLKGATLLPGFIDAHSHFTVATMSAGGLDLRDTAHGAITDIPGVQAVIRSHVARSPAKPGGWTTVWQFDQEVLAEKRYITRAELDAVAPDRPLVVLHVSLHGAVANSAALKAVGIDEATPVPPGGMMLRDDMGKLNGVLLEKAMFLLLAKLPQPTAEQKLAALDDAQSAYFAEGYTHAQDGATLPPDIAFLTSAAARERLKIDLALLPFSTGLDALLANPDLKFGAYQGHVKLQGIKFVLDGSVQGRTGFFTRDYQRGSPEGHHPWHGEPILSEADFIAQAKKVHDRGWQLFVHANGDAAIDMAVRGFDALGINATDNRRPVVIHSQFQRRDQLPAYARIGVGPAYFSNHAWYWGDVHRTNFPTEVVDFISPLRSARAAGLTPSNHSDYSVTPLDTRFMLWTSMARVSPTGIVSGPDERIDAYAALQALTTGPAWQIFEEGRKGRIKAGLLADFVILDRNPLTTPVDDIKGIKVRETIKEGRSVWRAAN</sequence>
<keyword evidence="4" id="KW-1185">Reference proteome</keyword>
<dbReference type="SUPFAM" id="SSF51338">
    <property type="entry name" value="Composite domain of metallo-dependent hydrolases"/>
    <property type="match status" value="1"/>
</dbReference>
<organism evidence="3 4">
    <name type="scientific">Sphingopyxis bauzanensis</name>
    <dbReference type="NCBI Taxonomy" id="651663"/>
    <lineage>
        <taxon>Bacteria</taxon>
        <taxon>Pseudomonadati</taxon>
        <taxon>Pseudomonadota</taxon>
        <taxon>Alphaproteobacteria</taxon>
        <taxon>Sphingomonadales</taxon>
        <taxon>Sphingomonadaceae</taxon>
        <taxon>Sphingopyxis</taxon>
    </lineage>
</organism>
<keyword evidence="3" id="KW-0378">Hydrolase</keyword>
<feature type="signal peptide" evidence="1">
    <location>
        <begin position="1"/>
        <end position="27"/>
    </location>
</feature>